<dbReference type="KEGG" id="sbd:ATN00_15995"/>
<dbReference type="InterPro" id="IPR051692">
    <property type="entry name" value="OMP-like"/>
</dbReference>
<evidence type="ECO:0000256" key="2">
    <source>
        <dbReference type="ARBA" id="ARBA00022729"/>
    </source>
</evidence>
<dbReference type="AlphaFoldDB" id="A0A0S3F1K3"/>
<dbReference type="STRING" id="1332080.ATN00_15995"/>
<dbReference type="Gene3D" id="2.40.160.20">
    <property type="match status" value="1"/>
</dbReference>
<proteinExistence type="inferred from homology"/>
<gene>
    <name evidence="7" type="ORF">ATN00_15995</name>
</gene>
<protein>
    <recommendedName>
        <fullName evidence="6">Outer membrane protein beta-barrel domain-containing protein</fullName>
    </recommendedName>
</protein>
<evidence type="ECO:0000256" key="4">
    <source>
        <dbReference type="ARBA" id="ARBA00038306"/>
    </source>
</evidence>
<dbReference type="PANTHER" id="PTHR34001:SF3">
    <property type="entry name" value="BLL7405 PROTEIN"/>
    <property type="match status" value="1"/>
</dbReference>
<dbReference type="GO" id="GO:0016020">
    <property type="term" value="C:membrane"/>
    <property type="evidence" value="ECO:0007669"/>
    <property type="project" value="UniProtKB-SubCell"/>
</dbReference>
<feature type="signal peptide" evidence="5">
    <location>
        <begin position="1"/>
        <end position="28"/>
    </location>
</feature>
<feature type="domain" description="Outer membrane protein beta-barrel" evidence="6">
    <location>
        <begin position="14"/>
        <end position="201"/>
    </location>
</feature>
<evidence type="ECO:0000256" key="5">
    <source>
        <dbReference type="SAM" id="SignalP"/>
    </source>
</evidence>
<sequence length="201" mass="21457">MMNEVETMKKLIAAVALLSAGVAAPAFAQDATPFSGPYIGAVVGLDHTDFDARTHDSGLLYGGVVGYDINLNGAVFGIEGEYADSDTKDRATNILIPGDSASLKTGRDLYAGVRIGGEIVNNVMLYAKGGYTNARVKAVYDDGVDLSRASKNLDGYRLGAGVETTFNGFTARAEYRYSSYEHIVGVKPERHQAALILGYRF</sequence>
<evidence type="ECO:0000313" key="8">
    <source>
        <dbReference type="Proteomes" id="UP000056968"/>
    </source>
</evidence>
<comment type="similarity">
    <text evidence="4">Belongs to the Omp25/RopB family.</text>
</comment>
<dbReference type="SUPFAM" id="SSF56925">
    <property type="entry name" value="OMPA-like"/>
    <property type="match status" value="1"/>
</dbReference>
<dbReference type="OrthoDB" id="8222426at2"/>
<dbReference type="Proteomes" id="UP000056968">
    <property type="component" value="Chromosome"/>
</dbReference>
<feature type="chain" id="PRO_5006611862" description="Outer membrane protein beta-barrel domain-containing protein" evidence="5">
    <location>
        <begin position="29"/>
        <end position="201"/>
    </location>
</feature>
<organism evidence="7 8">
    <name type="scientific">Sphingobium baderi</name>
    <dbReference type="NCBI Taxonomy" id="1332080"/>
    <lineage>
        <taxon>Bacteria</taxon>
        <taxon>Pseudomonadati</taxon>
        <taxon>Pseudomonadota</taxon>
        <taxon>Alphaproteobacteria</taxon>
        <taxon>Sphingomonadales</taxon>
        <taxon>Sphingomonadaceae</taxon>
        <taxon>Sphingobium</taxon>
    </lineage>
</organism>
<dbReference type="InterPro" id="IPR011250">
    <property type="entry name" value="OMP/PagP_B-barrel"/>
</dbReference>
<keyword evidence="8" id="KW-1185">Reference proteome</keyword>
<evidence type="ECO:0000256" key="1">
    <source>
        <dbReference type="ARBA" id="ARBA00004370"/>
    </source>
</evidence>
<dbReference type="PANTHER" id="PTHR34001">
    <property type="entry name" value="BLL7405 PROTEIN"/>
    <property type="match status" value="1"/>
</dbReference>
<accession>A0A0S3F1K3</accession>
<keyword evidence="3" id="KW-0472">Membrane</keyword>
<evidence type="ECO:0000313" key="7">
    <source>
        <dbReference type="EMBL" id="ALR21573.1"/>
    </source>
</evidence>
<dbReference type="Pfam" id="PF13505">
    <property type="entry name" value="OMP_b-brl"/>
    <property type="match status" value="1"/>
</dbReference>
<evidence type="ECO:0000256" key="3">
    <source>
        <dbReference type="ARBA" id="ARBA00023136"/>
    </source>
</evidence>
<dbReference type="InterPro" id="IPR027385">
    <property type="entry name" value="Beta-barrel_OMP"/>
</dbReference>
<name>A0A0S3F1K3_9SPHN</name>
<keyword evidence="2 5" id="KW-0732">Signal</keyword>
<comment type="subcellular location">
    <subcellularLocation>
        <location evidence="1">Membrane</location>
    </subcellularLocation>
</comment>
<reference evidence="7 8" key="1">
    <citation type="submission" date="2015-11" db="EMBL/GenBank/DDBJ databases">
        <title>A Two-component Flavoprotein Monooxygenase System MeaXY Responsible for para-Hydroxylation of 2-Methyl-6-ethylaniline and 2,6-Diethylaniline in Sphingobium baderi DE-13.</title>
        <authorList>
            <person name="Cheng M."/>
            <person name="Meng Q."/>
            <person name="Yang Y."/>
            <person name="Chu C."/>
            <person name="Yan X."/>
            <person name="He J."/>
            <person name="Li S."/>
        </authorList>
    </citation>
    <scope>NUCLEOTIDE SEQUENCE [LARGE SCALE GENOMIC DNA]</scope>
    <source>
        <strain evidence="7 8">DE-13</strain>
    </source>
</reference>
<dbReference type="EMBL" id="CP013264">
    <property type="protein sequence ID" value="ALR21573.1"/>
    <property type="molecule type" value="Genomic_DNA"/>
</dbReference>
<evidence type="ECO:0000259" key="6">
    <source>
        <dbReference type="Pfam" id="PF13505"/>
    </source>
</evidence>